<proteinExistence type="inferred from homology"/>
<protein>
    <submittedName>
        <fullName evidence="5">OmpH family outer membrane protein</fullName>
    </submittedName>
</protein>
<reference evidence="5 6" key="1">
    <citation type="submission" date="2019-06" db="EMBL/GenBank/DDBJ databases">
        <authorList>
            <person name="Meng X."/>
        </authorList>
    </citation>
    <scope>NUCLEOTIDE SEQUENCE [LARGE SCALE GENOMIC DNA]</scope>
    <source>
        <strain evidence="5 6">M625</strain>
    </source>
</reference>
<dbReference type="PANTHER" id="PTHR35089">
    <property type="entry name" value="CHAPERONE PROTEIN SKP"/>
    <property type="match status" value="1"/>
</dbReference>
<name>A0A504JFR3_9FLAO</name>
<evidence type="ECO:0000256" key="4">
    <source>
        <dbReference type="SAM" id="SignalP"/>
    </source>
</evidence>
<dbReference type="OrthoDB" id="1493480at2"/>
<dbReference type="GO" id="GO:0005829">
    <property type="term" value="C:cytosol"/>
    <property type="evidence" value="ECO:0007669"/>
    <property type="project" value="TreeGrafter"/>
</dbReference>
<dbReference type="SUPFAM" id="SSF111384">
    <property type="entry name" value="OmpH-like"/>
    <property type="match status" value="1"/>
</dbReference>
<dbReference type="EMBL" id="VFWZ01000004">
    <property type="protein sequence ID" value="TPN85350.1"/>
    <property type="molecule type" value="Genomic_DNA"/>
</dbReference>
<dbReference type="Pfam" id="PF03938">
    <property type="entry name" value="OmpH"/>
    <property type="match status" value="1"/>
</dbReference>
<evidence type="ECO:0000256" key="2">
    <source>
        <dbReference type="ARBA" id="ARBA00022729"/>
    </source>
</evidence>
<dbReference type="SMART" id="SM00935">
    <property type="entry name" value="OmpH"/>
    <property type="match status" value="1"/>
</dbReference>
<comment type="similarity">
    <text evidence="1">Belongs to the Skp family.</text>
</comment>
<dbReference type="GO" id="GO:0050821">
    <property type="term" value="P:protein stabilization"/>
    <property type="evidence" value="ECO:0007669"/>
    <property type="project" value="TreeGrafter"/>
</dbReference>
<sequence length="172" mass="19526">MKKILFLVLVSIVSLQVNAQSKTGTIDTEYILSKMPELTKVQEDLKAYNTKLEGELKTKVDDYQVKVKDYQDKVASFTDAMKKTKQEEIIKLENDIAKFRQNGAQLVQIEQNKLLQPLYKKIGGALEEIAKAEKYTQVFTITSSGLAYVDPKYDLTKTVMNKLGIKDEAPKK</sequence>
<feature type="chain" id="PRO_5021315482" evidence="4">
    <location>
        <begin position="20"/>
        <end position="172"/>
    </location>
</feature>
<evidence type="ECO:0000313" key="5">
    <source>
        <dbReference type="EMBL" id="TPN85350.1"/>
    </source>
</evidence>
<accession>A0A504JFR3</accession>
<comment type="caution">
    <text evidence="5">The sequence shown here is derived from an EMBL/GenBank/DDBJ whole genome shotgun (WGS) entry which is preliminary data.</text>
</comment>
<dbReference type="AlphaFoldDB" id="A0A504JFR3"/>
<feature type="signal peptide" evidence="4">
    <location>
        <begin position="1"/>
        <end position="19"/>
    </location>
</feature>
<dbReference type="InterPro" id="IPR005632">
    <property type="entry name" value="Chaperone_Skp"/>
</dbReference>
<keyword evidence="2 4" id="KW-0732">Signal</keyword>
<dbReference type="Gene3D" id="3.30.910.20">
    <property type="entry name" value="Skp domain"/>
    <property type="match status" value="1"/>
</dbReference>
<feature type="coiled-coil region" evidence="3">
    <location>
        <begin position="67"/>
        <end position="102"/>
    </location>
</feature>
<dbReference type="PANTHER" id="PTHR35089:SF1">
    <property type="entry name" value="CHAPERONE PROTEIN SKP"/>
    <property type="match status" value="1"/>
</dbReference>
<keyword evidence="3" id="KW-0175">Coiled coil</keyword>
<gene>
    <name evidence="5" type="ORF">FHK87_15140</name>
</gene>
<dbReference type="GO" id="GO:0051082">
    <property type="term" value="F:unfolded protein binding"/>
    <property type="evidence" value="ECO:0007669"/>
    <property type="project" value="InterPro"/>
</dbReference>
<dbReference type="Proteomes" id="UP000315540">
    <property type="component" value="Unassembled WGS sequence"/>
</dbReference>
<dbReference type="InterPro" id="IPR024930">
    <property type="entry name" value="Skp_dom_sf"/>
</dbReference>
<keyword evidence="6" id="KW-1185">Reference proteome</keyword>
<organism evidence="5 6">
    <name type="scientific">Aquimarina algicola</name>
    <dbReference type="NCBI Taxonomy" id="2589995"/>
    <lineage>
        <taxon>Bacteria</taxon>
        <taxon>Pseudomonadati</taxon>
        <taxon>Bacteroidota</taxon>
        <taxon>Flavobacteriia</taxon>
        <taxon>Flavobacteriales</taxon>
        <taxon>Flavobacteriaceae</taxon>
        <taxon>Aquimarina</taxon>
    </lineage>
</organism>
<evidence type="ECO:0000313" key="6">
    <source>
        <dbReference type="Proteomes" id="UP000315540"/>
    </source>
</evidence>
<evidence type="ECO:0000256" key="1">
    <source>
        <dbReference type="ARBA" id="ARBA00009091"/>
    </source>
</evidence>
<evidence type="ECO:0000256" key="3">
    <source>
        <dbReference type="SAM" id="Coils"/>
    </source>
</evidence>
<dbReference type="RefSeq" id="WP_140594570.1">
    <property type="nucleotide sequence ID" value="NZ_VFWZ01000004.1"/>
</dbReference>